<gene>
    <name evidence="3" type="ORF">JD77_05103</name>
</gene>
<dbReference type="InterPro" id="IPR009003">
    <property type="entry name" value="Peptidase_S1_PA"/>
</dbReference>
<organism evidence="3 4">
    <name type="scientific">Micromonospora olivasterospora</name>
    <dbReference type="NCBI Taxonomy" id="1880"/>
    <lineage>
        <taxon>Bacteria</taxon>
        <taxon>Bacillati</taxon>
        <taxon>Actinomycetota</taxon>
        <taxon>Actinomycetes</taxon>
        <taxon>Micromonosporales</taxon>
        <taxon>Micromonosporaceae</taxon>
        <taxon>Micromonospora</taxon>
    </lineage>
</organism>
<evidence type="ECO:0000313" key="3">
    <source>
        <dbReference type="EMBL" id="TWH70082.1"/>
    </source>
</evidence>
<sequence>MSSRLLRGLAAVAVMTAATFTAASTAGAAPATLAGSTSSVIGSAAQLSPDVARTVKGTDADARQRALTAYWTSDRMKAAKPDTEIPSVKAALAKRDRAQDQSTNATQPQGPSGSVAPVAPAVTPKASGSTGDSSGVGTQAYYPNYPVGHPTARTAGKVFFTLNGGNYVCSGTIVNTEGRSSVWTAAHCLTGGGVFASNWVFVPNYNNGAAPYGQWSAIQLWSTTAFYYNNNDFANDVGSAVIGRVNGWRICDYLGGQGIGWNFAIGQYVYAFGYPQASPFNGQLLTAENGPTYNGGGGTIYMVNYMTGGSSGGGWLMQFDGNWGYLNGHNDFKYTNLPQYMYSPYYGNQVANLYNTVRNISA</sequence>
<dbReference type="SUPFAM" id="SSF50494">
    <property type="entry name" value="Trypsin-like serine proteases"/>
    <property type="match status" value="1"/>
</dbReference>
<dbReference type="OrthoDB" id="5121599at2"/>
<reference evidence="3 4" key="1">
    <citation type="submission" date="2019-07" db="EMBL/GenBank/DDBJ databases">
        <title>R&amp;d 2014.</title>
        <authorList>
            <person name="Klenk H.-P."/>
        </authorList>
    </citation>
    <scope>NUCLEOTIDE SEQUENCE [LARGE SCALE GENOMIC DNA]</scope>
    <source>
        <strain evidence="3 4">DSM 43868</strain>
    </source>
</reference>
<keyword evidence="4" id="KW-1185">Reference proteome</keyword>
<evidence type="ECO:0000256" key="1">
    <source>
        <dbReference type="SAM" id="MobiDB-lite"/>
    </source>
</evidence>
<feature type="signal peptide" evidence="2">
    <location>
        <begin position="1"/>
        <end position="28"/>
    </location>
</feature>
<dbReference type="InterPro" id="IPR043504">
    <property type="entry name" value="Peptidase_S1_PA_chymotrypsin"/>
</dbReference>
<evidence type="ECO:0000313" key="4">
    <source>
        <dbReference type="Proteomes" id="UP000319825"/>
    </source>
</evidence>
<dbReference type="AlphaFoldDB" id="A0A562IGS0"/>
<accession>A0A562IGS0</accession>
<keyword evidence="2" id="KW-0732">Signal</keyword>
<protein>
    <recommendedName>
        <fullName evidence="5">V8-like Glu-specific endopeptidase</fullName>
    </recommendedName>
</protein>
<feature type="chain" id="PRO_5021735133" description="V8-like Glu-specific endopeptidase" evidence="2">
    <location>
        <begin position="29"/>
        <end position="362"/>
    </location>
</feature>
<evidence type="ECO:0008006" key="5">
    <source>
        <dbReference type="Google" id="ProtNLM"/>
    </source>
</evidence>
<feature type="compositionally biased region" description="Low complexity" evidence="1">
    <location>
        <begin position="110"/>
        <end position="135"/>
    </location>
</feature>
<dbReference type="EMBL" id="VLKE01000001">
    <property type="protein sequence ID" value="TWH70082.1"/>
    <property type="molecule type" value="Genomic_DNA"/>
</dbReference>
<evidence type="ECO:0000256" key="2">
    <source>
        <dbReference type="SAM" id="SignalP"/>
    </source>
</evidence>
<dbReference type="RefSeq" id="WP_145776455.1">
    <property type="nucleotide sequence ID" value="NZ_BAAATQ010000123.1"/>
</dbReference>
<dbReference type="Proteomes" id="UP000319825">
    <property type="component" value="Unassembled WGS sequence"/>
</dbReference>
<dbReference type="Gene3D" id="2.40.10.10">
    <property type="entry name" value="Trypsin-like serine proteases"/>
    <property type="match status" value="2"/>
</dbReference>
<name>A0A562IGS0_MICOL</name>
<proteinExistence type="predicted"/>
<comment type="caution">
    <text evidence="3">The sequence shown here is derived from an EMBL/GenBank/DDBJ whole genome shotgun (WGS) entry which is preliminary data.</text>
</comment>
<feature type="compositionally biased region" description="Polar residues" evidence="1">
    <location>
        <begin position="100"/>
        <end position="109"/>
    </location>
</feature>
<feature type="region of interest" description="Disordered" evidence="1">
    <location>
        <begin position="93"/>
        <end position="135"/>
    </location>
</feature>